<sequence>MAYEDRNLTCVECNSEFVFSADDQQFHAERGYQDPKRCPSCRQARRGGGGGGGYGGGGGGGGGYGGSRQMYDAVCASCGNACQVPFLPRQDRPVYCSDCFSKQKESSPRW</sequence>
<name>A0A0F9D447_9ZZZZ</name>
<dbReference type="Pfam" id="PF13451">
    <property type="entry name" value="zf_Tbcl"/>
    <property type="match status" value="1"/>
</dbReference>
<dbReference type="AlphaFoldDB" id="A0A0F9D447"/>
<evidence type="ECO:0000259" key="3">
    <source>
        <dbReference type="Pfam" id="PF23477"/>
    </source>
</evidence>
<accession>A0A0F9D447</accession>
<dbReference type="EMBL" id="LAZR01030534">
    <property type="protein sequence ID" value="KKL56324.1"/>
    <property type="molecule type" value="Genomic_DNA"/>
</dbReference>
<gene>
    <name evidence="4" type="ORF">LCGC14_2246570</name>
</gene>
<feature type="domain" description="CxxC-x17-CxxC" evidence="3">
    <location>
        <begin position="68"/>
        <end position="104"/>
    </location>
</feature>
<dbReference type="InterPro" id="IPR026363">
    <property type="entry name" value="CxxC-x17-CxxC_dom"/>
</dbReference>
<dbReference type="NCBIfam" id="TIGR04272">
    <property type="entry name" value="cxxc_cxxc_Mbark"/>
    <property type="match status" value="1"/>
</dbReference>
<evidence type="ECO:0000256" key="1">
    <source>
        <dbReference type="SAM" id="MobiDB-lite"/>
    </source>
</evidence>
<organism evidence="4">
    <name type="scientific">marine sediment metagenome</name>
    <dbReference type="NCBI Taxonomy" id="412755"/>
    <lineage>
        <taxon>unclassified sequences</taxon>
        <taxon>metagenomes</taxon>
        <taxon>ecological metagenomes</taxon>
    </lineage>
</organism>
<feature type="region of interest" description="Disordered" evidence="1">
    <location>
        <begin position="32"/>
        <end position="59"/>
    </location>
</feature>
<evidence type="ECO:0000313" key="4">
    <source>
        <dbReference type="EMBL" id="KKL56324.1"/>
    </source>
</evidence>
<evidence type="ECO:0000259" key="2">
    <source>
        <dbReference type="Pfam" id="PF13451"/>
    </source>
</evidence>
<protein>
    <submittedName>
        <fullName evidence="4">Uncharacterized protein</fullName>
    </submittedName>
</protein>
<dbReference type="InterPro" id="IPR025306">
    <property type="entry name" value="Zn-bnd_dom_prob"/>
</dbReference>
<reference evidence="4" key="1">
    <citation type="journal article" date="2015" name="Nature">
        <title>Complex archaea that bridge the gap between prokaryotes and eukaryotes.</title>
        <authorList>
            <person name="Spang A."/>
            <person name="Saw J.H."/>
            <person name="Jorgensen S.L."/>
            <person name="Zaremba-Niedzwiedzka K."/>
            <person name="Martijn J."/>
            <person name="Lind A.E."/>
            <person name="van Eijk R."/>
            <person name="Schleper C."/>
            <person name="Guy L."/>
            <person name="Ettema T.J."/>
        </authorList>
    </citation>
    <scope>NUCLEOTIDE SEQUENCE</scope>
</reference>
<feature type="compositionally biased region" description="Gly residues" evidence="1">
    <location>
        <begin position="46"/>
        <end position="59"/>
    </location>
</feature>
<proteinExistence type="predicted"/>
<comment type="caution">
    <text evidence="4">The sequence shown here is derived from an EMBL/GenBank/DDBJ whole genome shotgun (WGS) entry which is preliminary data.</text>
</comment>
<dbReference type="Pfam" id="PF23477">
    <property type="entry name" value="zf_Tbcl_2"/>
    <property type="match status" value="1"/>
</dbReference>
<feature type="domain" description="Probable zinc-binding" evidence="2">
    <location>
        <begin position="4"/>
        <end position="46"/>
    </location>
</feature>